<name>A0ABZ0Q9U3_9VIBR</name>
<reference evidence="5 6" key="1">
    <citation type="submission" date="2023-11" db="EMBL/GenBank/DDBJ databases">
        <title>Plant-associative lifestyle of Vibrio porteresiae and its evolutionary dynamics.</title>
        <authorList>
            <person name="Rameshkumar N."/>
            <person name="Kirti K."/>
        </authorList>
    </citation>
    <scope>NUCLEOTIDE SEQUENCE [LARGE SCALE GENOMIC DNA]</scope>
    <source>
        <strain evidence="5 6">MSSRF30</strain>
    </source>
</reference>
<sequence length="326" mass="36145">MVTNKKIVLMYKGSKSIPDLIVDRIKDRTPAGFELHVCTNDTPVDERRAMIDGAEYLVNYSVPFEDFDKAGSLRFVQLLSAGADLLDLNRFKQLDIPVANNGSVNAPTVAEHTILMMLSLLKKLPIHHNSMVNGEWLGHKYALELGELCSKRVGIIGFGNIGQRVARIVKAFGGDVVYTDRGPVDERIETELNTKWLPLDELLVSSDIITLHIPLFEATRNMIGEKQFALMKPTALLINTARGPIVNQEALTNALKNRTIGGAGLDAFHTEPLPSDDELRSLDNVILTPHVAGTSIDNWQRRIDFAFNNIQNVDKGMPANAIINQR</sequence>
<dbReference type="Proteomes" id="UP001304071">
    <property type="component" value="Chromosome 1"/>
</dbReference>
<dbReference type="PANTHER" id="PTHR43761:SF1">
    <property type="entry name" value="D-ISOMER SPECIFIC 2-HYDROXYACID DEHYDROGENASE CATALYTIC DOMAIN-CONTAINING PROTEIN-RELATED"/>
    <property type="match status" value="1"/>
</dbReference>
<accession>A0ABZ0Q9U3</accession>
<dbReference type="InterPro" id="IPR050418">
    <property type="entry name" value="D-iso_2-hydroxyacid_DH_PdxB"/>
</dbReference>
<organism evidence="5 6">
    <name type="scientific">Vibrio porteresiae DSM 19223</name>
    <dbReference type="NCBI Taxonomy" id="1123496"/>
    <lineage>
        <taxon>Bacteria</taxon>
        <taxon>Pseudomonadati</taxon>
        <taxon>Pseudomonadota</taxon>
        <taxon>Gammaproteobacteria</taxon>
        <taxon>Vibrionales</taxon>
        <taxon>Vibrionaceae</taxon>
        <taxon>Vibrio</taxon>
    </lineage>
</organism>
<dbReference type="Gene3D" id="3.40.50.720">
    <property type="entry name" value="NAD(P)-binding Rossmann-like Domain"/>
    <property type="match status" value="2"/>
</dbReference>
<dbReference type="InterPro" id="IPR029753">
    <property type="entry name" value="D-isomer_DH_CS"/>
</dbReference>
<keyword evidence="6" id="KW-1185">Reference proteome</keyword>
<dbReference type="PROSITE" id="PS00065">
    <property type="entry name" value="D_2_HYDROXYACID_DH_1"/>
    <property type="match status" value="1"/>
</dbReference>
<dbReference type="SUPFAM" id="SSF52283">
    <property type="entry name" value="Formate/glycerate dehydrogenase catalytic domain-like"/>
    <property type="match status" value="1"/>
</dbReference>
<dbReference type="InterPro" id="IPR006140">
    <property type="entry name" value="D-isomer_DH_NAD-bd"/>
</dbReference>
<evidence type="ECO:0000256" key="1">
    <source>
        <dbReference type="ARBA" id="ARBA00005854"/>
    </source>
</evidence>
<dbReference type="SUPFAM" id="SSF51735">
    <property type="entry name" value="NAD(P)-binding Rossmann-fold domains"/>
    <property type="match status" value="1"/>
</dbReference>
<keyword evidence="2" id="KW-0560">Oxidoreductase</keyword>
<evidence type="ECO:0000256" key="2">
    <source>
        <dbReference type="ARBA" id="ARBA00023002"/>
    </source>
</evidence>
<feature type="domain" description="D-isomer specific 2-hydroxyacid dehydrogenase NAD-binding" evidence="4">
    <location>
        <begin position="115"/>
        <end position="292"/>
    </location>
</feature>
<gene>
    <name evidence="5" type="ORF">R8Z52_09455</name>
</gene>
<dbReference type="RefSeq" id="WP_261895952.1">
    <property type="nucleotide sequence ID" value="NZ_AP024895.1"/>
</dbReference>
<dbReference type="PROSITE" id="PS00671">
    <property type="entry name" value="D_2_HYDROXYACID_DH_3"/>
    <property type="match status" value="1"/>
</dbReference>
<evidence type="ECO:0000313" key="6">
    <source>
        <dbReference type="Proteomes" id="UP001304071"/>
    </source>
</evidence>
<dbReference type="InterPro" id="IPR036291">
    <property type="entry name" value="NAD(P)-bd_dom_sf"/>
</dbReference>
<proteinExistence type="inferred from homology"/>
<keyword evidence="3" id="KW-0520">NAD</keyword>
<evidence type="ECO:0000313" key="5">
    <source>
        <dbReference type="EMBL" id="WPC72365.1"/>
    </source>
</evidence>
<dbReference type="EMBL" id="CP138203">
    <property type="protein sequence ID" value="WPC72365.1"/>
    <property type="molecule type" value="Genomic_DNA"/>
</dbReference>
<protein>
    <submittedName>
        <fullName evidence="5">NAD(P)-dependent oxidoreductase</fullName>
    </submittedName>
</protein>
<dbReference type="PROSITE" id="PS00670">
    <property type="entry name" value="D_2_HYDROXYACID_DH_2"/>
    <property type="match status" value="1"/>
</dbReference>
<evidence type="ECO:0000256" key="3">
    <source>
        <dbReference type="ARBA" id="ARBA00023027"/>
    </source>
</evidence>
<evidence type="ECO:0000259" key="4">
    <source>
        <dbReference type="Pfam" id="PF02826"/>
    </source>
</evidence>
<dbReference type="PANTHER" id="PTHR43761">
    <property type="entry name" value="D-ISOMER SPECIFIC 2-HYDROXYACID DEHYDROGENASE FAMILY PROTEIN (AFU_ORTHOLOGUE AFUA_1G13630)"/>
    <property type="match status" value="1"/>
</dbReference>
<comment type="similarity">
    <text evidence="1">Belongs to the D-isomer specific 2-hydroxyacid dehydrogenase family.</text>
</comment>
<dbReference type="InterPro" id="IPR029752">
    <property type="entry name" value="D-isomer_DH_CS1"/>
</dbReference>
<dbReference type="Pfam" id="PF02826">
    <property type="entry name" value="2-Hacid_dh_C"/>
    <property type="match status" value="1"/>
</dbReference>